<name>A0A7W6GDX1_9HYPH</name>
<reference evidence="3 4" key="1">
    <citation type="submission" date="2020-08" db="EMBL/GenBank/DDBJ databases">
        <title>Genomic Encyclopedia of Type Strains, Phase IV (KMG-IV): sequencing the most valuable type-strain genomes for metagenomic binning, comparative biology and taxonomic classification.</title>
        <authorList>
            <person name="Goeker M."/>
        </authorList>
    </citation>
    <scope>NUCLEOTIDE SEQUENCE [LARGE SCALE GENOMIC DNA]</scope>
    <source>
        <strain evidence="3 4">DSM 25481</strain>
    </source>
</reference>
<dbReference type="EMBL" id="JACIDR010000001">
    <property type="protein sequence ID" value="MBB3972241.1"/>
    <property type="molecule type" value="Genomic_DNA"/>
</dbReference>
<evidence type="ECO:0000313" key="4">
    <source>
        <dbReference type="Proteomes" id="UP000528964"/>
    </source>
</evidence>
<protein>
    <submittedName>
        <fullName evidence="3">Uncharacterized protein</fullName>
    </submittedName>
</protein>
<keyword evidence="4" id="KW-1185">Reference proteome</keyword>
<proteinExistence type="predicted"/>
<keyword evidence="2" id="KW-0732">Signal</keyword>
<organism evidence="3 4">
    <name type="scientific">Hansschlegelia beijingensis</name>
    <dbReference type="NCBI Taxonomy" id="1133344"/>
    <lineage>
        <taxon>Bacteria</taxon>
        <taxon>Pseudomonadati</taxon>
        <taxon>Pseudomonadota</taxon>
        <taxon>Alphaproteobacteria</taxon>
        <taxon>Hyphomicrobiales</taxon>
        <taxon>Methylopilaceae</taxon>
        <taxon>Hansschlegelia</taxon>
    </lineage>
</organism>
<dbReference type="RefSeq" id="WP_183394038.1">
    <property type="nucleotide sequence ID" value="NZ_JACIDR010000001.1"/>
</dbReference>
<evidence type="ECO:0000256" key="2">
    <source>
        <dbReference type="SAM" id="SignalP"/>
    </source>
</evidence>
<feature type="signal peptide" evidence="2">
    <location>
        <begin position="1"/>
        <end position="24"/>
    </location>
</feature>
<feature type="region of interest" description="Disordered" evidence="1">
    <location>
        <begin position="22"/>
        <end position="54"/>
    </location>
</feature>
<evidence type="ECO:0000313" key="3">
    <source>
        <dbReference type="EMBL" id="MBB3972241.1"/>
    </source>
</evidence>
<sequence>MRRTVRPLVFGAAVLLALASAASAQPKTPLPPRDTPRAPQPGQSAAAHDPDWPCVQRKVPTMSFGQVWSGPPLDDAARTWRDDKAVAELVPTIVARRTSMEEAKAAIADFAQRAGAEKNQKLPRLFAGAFEELNDQRTRIIAGIERYARKQRALSDRIKEESQRIAASQKGMAAQMSPEGQRDQQALDWDTRVYDERAQSLTYVCETPVILEQRAFDLGREIQSHLD</sequence>
<gene>
    <name evidence="3" type="ORF">GGR24_000874</name>
</gene>
<accession>A0A7W6GDX1</accession>
<comment type="caution">
    <text evidence="3">The sequence shown here is derived from an EMBL/GenBank/DDBJ whole genome shotgun (WGS) entry which is preliminary data.</text>
</comment>
<dbReference type="Proteomes" id="UP000528964">
    <property type="component" value="Unassembled WGS sequence"/>
</dbReference>
<evidence type="ECO:0000256" key="1">
    <source>
        <dbReference type="SAM" id="MobiDB-lite"/>
    </source>
</evidence>
<feature type="chain" id="PRO_5031255737" evidence="2">
    <location>
        <begin position="25"/>
        <end position="227"/>
    </location>
</feature>
<dbReference type="AlphaFoldDB" id="A0A7W6GDX1"/>